<feature type="compositionally biased region" description="Low complexity" evidence="2">
    <location>
        <begin position="127"/>
        <end position="140"/>
    </location>
</feature>
<dbReference type="AlphaFoldDB" id="A0A378JSY7"/>
<keyword evidence="1" id="KW-0175">Coiled coil</keyword>
<accession>A0A378JSY7</accession>
<sequence>MAVLRIHKKQQNFVILDKTCLQDNHLSWGAKGLHAYLMSLPDDWRVRVDDLQTRATNGRDSVRSLLAELEQAGYISKSECRNTISGRFAGIEYVVYEIPQPKHEDETPAPENTSSVYPSPETPAPGNPTTANPTLLNNKNNNNLLTKKAAASNEQRREAPFKPNKAAAAFLDKNKLISNKETNELAVRDIPSLSEEDSLVGCMLTDNQVQRIRNFVQTLKVANEQVLIEEVTYCLVSQKHFKACGQDFARKLNAIRAVILRGDWQRPVELVLKAKEKTNIALEHLERELQETHAEALHFQRLLSDAKLPAITRTQFEDILTKANLKMSLLKQEICKNSPGQEVRAS</sequence>
<gene>
    <name evidence="3" type="ORF">NCTC13315_03069</name>
</gene>
<reference evidence="3 4" key="1">
    <citation type="submission" date="2018-06" db="EMBL/GenBank/DDBJ databases">
        <authorList>
            <consortium name="Pathogen Informatics"/>
            <person name="Doyle S."/>
        </authorList>
    </citation>
    <scope>NUCLEOTIDE SEQUENCE [LARGE SCALE GENOMIC DNA]</scope>
    <source>
        <strain evidence="3 4">NCTC13315</strain>
    </source>
</reference>
<feature type="region of interest" description="Disordered" evidence="2">
    <location>
        <begin position="102"/>
        <end position="140"/>
    </location>
</feature>
<proteinExistence type="predicted"/>
<evidence type="ECO:0000256" key="2">
    <source>
        <dbReference type="SAM" id="MobiDB-lite"/>
    </source>
</evidence>
<dbReference type="RefSeq" id="WP_115304311.1">
    <property type="nucleotide sequence ID" value="NZ_CAAAHO010000013.1"/>
</dbReference>
<evidence type="ECO:0008006" key="5">
    <source>
        <dbReference type="Google" id="ProtNLM"/>
    </source>
</evidence>
<name>A0A378JSY7_9GAMM</name>
<feature type="coiled-coil region" evidence="1">
    <location>
        <begin position="268"/>
        <end position="302"/>
    </location>
</feature>
<organism evidence="3 4">
    <name type="scientific">Legionella beliardensis</name>
    <dbReference type="NCBI Taxonomy" id="91822"/>
    <lineage>
        <taxon>Bacteria</taxon>
        <taxon>Pseudomonadati</taxon>
        <taxon>Pseudomonadota</taxon>
        <taxon>Gammaproteobacteria</taxon>
        <taxon>Legionellales</taxon>
        <taxon>Legionellaceae</taxon>
        <taxon>Legionella</taxon>
    </lineage>
</organism>
<evidence type="ECO:0000313" key="3">
    <source>
        <dbReference type="EMBL" id="STX55699.1"/>
    </source>
</evidence>
<dbReference type="EMBL" id="UGNV01000005">
    <property type="protein sequence ID" value="STX55699.1"/>
    <property type="molecule type" value="Genomic_DNA"/>
</dbReference>
<dbReference type="OrthoDB" id="9149570at2"/>
<evidence type="ECO:0000256" key="1">
    <source>
        <dbReference type="SAM" id="Coils"/>
    </source>
</evidence>
<dbReference type="Proteomes" id="UP000254968">
    <property type="component" value="Unassembled WGS sequence"/>
</dbReference>
<protein>
    <recommendedName>
        <fullName evidence="5">Replication protein</fullName>
    </recommendedName>
</protein>
<evidence type="ECO:0000313" key="4">
    <source>
        <dbReference type="Proteomes" id="UP000254968"/>
    </source>
</evidence>
<keyword evidence="4" id="KW-1185">Reference proteome</keyword>